<dbReference type="Proteomes" id="UP001219525">
    <property type="component" value="Unassembled WGS sequence"/>
</dbReference>
<organism evidence="1 2">
    <name type="scientific">Mycena pura</name>
    <dbReference type="NCBI Taxonomy" id="153505"/>
    <lineage>
        <taxon>Eukaryota</taxon>
        <taxon>Fungi</taxon>
        <taxon>Dikarya</taxon>
        <taxon>Basidiomycota</taxon>
        <taxon>Agaricomycotina</taxon>
        <taxon>Agaricomycetes</taxon>
        <taxon>Agaricomycetidae</taxon>
        <taxon>Agaricales</taxon>
        <taxon>Marasmiineae</taxon>
        <taxon>Mycenaceae</taxon>
        <taxon>Mycena</taxon>
    </lineage>
</organism>
<dbReference type="EMBL" id="JARJCW010000033">
    <property type="protein sequence ID" value="KAJ7208592.1"/>
    <property type="molecule type" value="Genomic_DNA"/>
</dbReference>
<gene>
    <name evidence="1" type="ORF">GGX14DRAFT_365390</name>
</gene>
<evidence type="ECO:0000313" key="2">
    <source>
        <dbReference type="Proteomes" id="UP001219525"/>
    </source>
</evidence>
<protein>
    <recommendedName>
        <fullName evidence="3">Tc1-like transposase DDE domain-containing protein</fullName>
    </recommendedName>
</protein>
<comment type="caution">
    <text evidence="1">The sequence shown here is derived from an EMBL/GenBank/DDBJ whole genome shotgun (WGS) entry which is preliminary data.</text>
</comment>
<dbReference type="InterPro" id="IPR036397">
    <property type="entry name" value="RNaseH_sf"/>
</dbReference>
<dbReference type="Gene3D" id="3.30.420.10">
    <property type="entry name" value="Ribonuclease H-like superfamily/Ribonuclease H"/>
    <property type="match status" value="1"/>
</dbReference>
<keyword evidence="2" id="KW-1185">Reference proteome</keyword>
<evidence type="ECO:0008006" key="3">
    <source>
        <dbReference type="Google" id="ProtNLM"/>
    </source>
</evidence>
<name>A0AAD6VCG3_9AGAR</name>
<dbReference type="AlphaFoldDB" id="A0AAD6VCG3"/>
<proteinExistence type="predicted"/>
<reference evidence="1" key="1">
    <citation type="submission" date="2023-03" db="EMBL/GenBank/DDBJ databases">
        <title>Massive genome expansion in bonnet fungi (Mycena s.s.) driven by repeated elements and novel gene families across ecological guilds.</title>
        <authorList>
            <consortium name="Lawrence Berkeley National Laboratory"/>
            <person name="Harder C.B."/>
            <person name="Miyauchi S."/>
            <person name="Viragh M."/>
            <person name="Kuo A."/>
            <person name="Thoen E."/>
            <person name="Andreopoulos B."/>
            <person name="Lu D."/>
            <person name="Skrede I."/>
            <person name="Drula E."/>
            <person name="Henrissat B."/>
            <person name="Morin E."/>
            <person name="Kohler A."/>
            <person name="Barry K."/>
            <person name="LaButti K."/>
            <person name="Morin E."/>
            <person name="Salamov A."/>
            <person name="Lipzen A."/>
            <person name="Mereny Z."/>
            <person name="Hegedus B."/>
            <person name="Baldrian P."/>
            <person name="Stursova M."/>
            <person name="Weitz H."/>
            <person name="Taylor A."/>
            <person name="Grigoriev I.V."/>
            <person name="Nagy L.G."/>
            <person name="Martin F."/>
            <person name="Kauserud H."/>
        </authorList>
    </citation>
    <scope>NUCLEOTIDE SEQUENCE</scope>
    <source>
        <strain evidence="1">9144</strain>
    </source>
</reference>
<accession>A0AAD6VCG3</accession>
<dbReference type="GO" id="GO:0003676">
    <property type="term" value="F:nucleic acid binding"/>
    <property type="evidence" value="ECO:0007669"/>
    <property type="project" value="InterPro"/>
</dbReference>
<sequence>MLPAITSEGIIYSHVKKGGYNGEEFCLFLEGLMPHIRPYPAPRSILVIDNCRIHHVEEVEEICVCFVSVLCFASHQMQGYQAALPPCIFS</sequence>
<evidence type="ECO:0000313" key="1">
    <source>
        <dbReference type="EMBL" id="KAJ7208592.1"/>
    </source>
</evidence>